<dbReference type="SUPFAM" id="SSF50346">
    <property type="entry name" value="PRC-barrel domain"/>
    <property type="match status" value="1"/>
</dbReference>
<gene>
    <name evidence="2" type="ORF">EDD75_1025</name>
</gene>
<dbReference type="PANTHER" id="PTHR40061:SF1">
    <property type="entry name" value="SPORULATION PROTEIN YLMC-RELATED"/>
    <property type="match status" value="1"/>
</dbReference>
<keyword evidence="3" id="KW-1185">Reference proteome</keyword>
<organism evidence="2 3">
    <name type="scientific">Thermodesulfitimonas autotrophica</name>
    <dbReference type="NCBI Taxonomy" id="1894989"/>
    <lineage>
        <taxon>Bacteria</taxon>
        <taxon>Bacillati</taxon>
        <taxon>Bacillota</taxon>
        <taxon>Clostridia</taxon>
        <taxon>Thermoanaerobacterales</taxon>
        <taxon>Thermoanaerobacteraceae</taxon>
        <taxon>Thermodesulfitimonas</taxon>
    </lineage>
</organism>
<protein>
    <submittedName>
        <fullName evidence="2">YlmC/YmxH family sporulation protein</fullName>
    </submittedName>
</protein>
<name>A0A3N5APL3_9THEO</name>
<dbReference type="InterPro" id="IPR014238">
    <property type="entry name" value="Spore_YlmC/YmxH"/>
</dbReference>
<dbReference type="PANTHER" id="PTHR40061">
    <property type="entry name" value="SPORULATION PROTEIN YLMC-RELATED"/>
    <property type="match status" value="1"/>
</dbReference>
<dbReference type="InterPro" id="IPR027275">
    <property type="entry name" value="PRC-brl_dom"/>
</dbReference>
<dbReference type="EMBL" id="RKRE01000002">
    <property type="protein sequence ID" value="RPF46767.1"/>
    <property type="molecule type" value="Genomic_DNA"/>
</dbReference>
<evidence type="ECO:0000259" key="1">
    <source>
        <dbReference type="Pfam" id="PF05239"/>
    </source>
</evidence>
<dbReference type="InterPro" id="IPR011033">
    <property type="entry name" value="PRC_barrel-like_sf"/>
</dbReference>
<dbReference type="Gene3D" id="2.30.30.240">
    <property type="entry name" value="PRC-barrel domain"/>
    <property type="match status" value="1"/>
</dbReference>
<evidence type="ECO:0000313" key="3">
    <source>
        <dbReference type="Proteomes" id="UP000282654"/>
    </source>
</evidence>
<accession>A0A3N5APL3</accession>
<dbReference type="Pfam" id="PF05239">
    <property type="entry name" value="PRC"/>
    <property type="match status" value="1"/>
</dbReference>
<reference evidence="2 3" key="1">
    <citation type="submission" date="2018-11" db="EMBL/GenBank/DDBJ databases">
        <title>Genomic Encyclopedia of Type Strains, Phase IV (KMG-IV): sequencing the most valuable type-strain genomes for metagenomic binning, comparative biology and taxonomic classification.</title>
        <authorList>
            <person name="Goeker M."/>
        </authorList>
    </citation>
    <scope>NUCLEOTIDE SEQUENCE [LARGE SCALE GENOMIC DNA]</scope>
    <source>
        <strain evidence="2 3">DSM 102936</strain>
    </source>
</reference>
<proteinExistence type="predicted"/>
<dbReference type="AlphaFoldDB" id="A0A3N5APL3"/>
<sequence length="87" mass="9953">MLKISDLRMREVINVLDGRRLGLIKDIDIDVENGKINALVLPGPARVFGFFGREDEIVVPWEKIVRIGLDVILVEVPDSYARYSCRR</sequence>
<evidence type="ECO:0000313" key="2">
    <source>
        <dbReference type="EMBL" id="RPF46767.1"/>
    </source>
</evidence>
<dbReference type="Proteomes" id="UP000282654">
    <property type="component" value="Unassembled WGS sequence"/>
</dbReference>
<dbReference type="RefSeq" id="WP_123928967.1">
    <property type="nucleotide sequence ID" value="NZ_RKRE01000002.1"/>
</dbReference>
<comment type="caution">
    <text evidence="2">The sequence shown here is derived from an EMBL/GenBank/DDBJ whole genome shotgun (WGS) entry which is preliminary data.</text>
</comment>
<dbReference type="NCBIfam" id="TIGR02888">
    <property type="entry name" value="spore_YlmC_YmxH"/>
    <property type="match status" value="1"/>
</dbReference>
<dbReference type="OrthoDB" id="6024937at2"/>
<feature type="domain" description="PRC-barrel" evidence="1">
    <location>
        <begin position="2"/>
        <end position="78"/>
    </location>
</feature>